<evidence type="ECO:0000313" key="5">
    <source>
        <dbReference type="Proteomes" id="UP000251120"/>
    </source>
</evidence>
<dbReference type="PANTHER" id="PTHR37828:SF1">
    <property type="entry name" value="YCII-RELATED DOMAIN-CONTAINING PROTEIN"/>
    <property type="match status" value="1"/>
</dbReference>
<keyword evidence="6" id="KW-1185">Reference proteome</keyword>
<dbReference type="KEGG" id="fad:CDH04_07700"/>
<reference evidence="4 6" key="2">
    <citation type="submission" date="2019-08" db="EMBL/GenBank/DDBJ databases">
        <title>Complete genome sequences of Francisella adeliensis (FSC1325 and FSC1326).</title>
        <authorList>
            <person name="Ohrman C."/>
            <person name="Uneklint I."/>
            <person name="Vallesi A."/>
            <person name="Karlsson L."/>
            <person name="Sjodin A."/>
        </authorList>
    </citation>
    <scope>NUCLEOTIDE SEQUENCE [LARGE SCALE GENOMIC DNA]</scope>
    <source>
        <strain evidence="4 6">FSC1325</strain>
    </source>
</reference>
<evidence type="ECO:0000313" key="3">
    <source>
        <dbReference type="EMBL" id="AXA34758.1"/>
    </source>
</evidence>
<evidence type="ECO:0000259" key="2">
    <source>
        <dbReference type="Pfam" id="PF03795"/>
    </source>
</evidence>
<dbReference type="InterPro" id="IPR011008">
    <property type="entry name" value="Dimeric_a/b-barrel"/>
</dbReference>
<dbReference type="RefSeq" id="WP_112870928.1">
    <property type="nucleotide sequence ID" value="NZ_CP021781.1"/>
</dbReference>
<comment type="similarity">
    <text evidence="1">Belongs to the YciI family.</text>
</comment>
<dbReference type="Proteomes" id="UP000251120">
    <property type="component" value="Chromosome"/>
</dbReference>
<dbReference type="EMBL" id="CP043424">
    <property type="protein sequence ID" value="QIW12540.1"/>
    <property type="molecule type" value="Genomic_DNA"/>
</dbReference>
<sequence length="96" mass="10823">MNIHIINLKYTVSEEEVARVRPAHREFLDTGYTQGIFIASGPKADKTGGIILASGDIELIKDFIKNDPFYKNGTAKYSFSTFNAVKHINELDFIKE</sequence>
<dbReference type="OrthoDB" id="9814407at2"/>
<evidence type="ECO:0000313" key="6">
    <source>
        <dbReference type="Proteomes" id="UP000681131"/>
    </source>
</evidence>
<dbReference type="Proteomes" id="UP000681131">
    <property type="component" value="Chromosome"/>
</dbReference>
<feature type="domain" description="YCII-related" evidence="2">
    <location>
        <begin position="11"/>
        <end position="78"/>
    </location>
</feature>
<dbReference type="SUPFAM" id="SSF54909">
    <property type="entry name" value="Dimeric alpha+beta barrel"/>
    <property type="match status" value="1"/>
</dbReference>
<dbReference type="InterPro" id="IPR005545">
    <property type="entry name" value="YCII"/>
</dbReference>
<reference evidence="3 5" key="1">
    <citation type="submission" date="2017-06" db="EMBL/GenBank/DDBJ databases">
        <title>Complete genome of Francisella adeliensis.</title>
        <authorList>
            <person name="Vallesi A."/>
            <person name="Sjodin A."/>
        </authorList>
    </citation>
    <scope>NUCLEOTIDE SEQUENCE [LARGE SCALE GENOMIC DNA]</scope>
    <source>
        <strain evidence="3 5">FDC440</strain>
    </source>
</reference>
<evidence type="ECO:0000313" key="4">
    <source>
        <dbReference type="EMBL" id="QIW12540.1"/>
    </source>
</evidence>
<dbReference type="PANTHER" id="PTHR37828">
    <property type="entry name" value="GSR2449 PROTEIN"/>
    <property type="match status" value="1"/>
</dbReference>
<accession>A0A2Z4Y1L1</accession>
<organism evidence="3 5">
    <name type="scientific">Francisella adeliensis</name>
    <dbReference type="NCBI Taxonomy" id="2007306"/>
    <lineage>
        <taxon>Bacteria</taxon>
        <taxon>Pseudomonadati</taxon>
        <taxon>Pseudomonadota</taxon>
        <taxon>Gammaproteobacteria</taxon>
        <taxon>Thiotrichales</taxon>
        <taxon>Francisellaceae</taxon>
        <taxon>Francisella</taxon>
    </lineage>
</organism>
<dbReference type="Gene3D" id="3.30.70.1060">
    <property type="entry name" value="Dimeric alpha+beta barrel"/>
    <property type="match status" value="1"/>
</dbReference>
<proteinExistence type="inferred from homology"/>
<dbReference type="AlphaFoldDB" id="A0A2Z4Y1L1"/>
<dbReference type="EMBL" id="CP021781">
    <property type="protein sequence ID" value="AXA34758.1"/>
    <property type="molecule type" value="Genomic_DNA"/>
</dbReference>
<dbReference type="Pfam" id="PF03795">
    <property type="entry name" value="YCII"/>
    <property type="match status" value="1"/>
</dbReference>
<evidence type="ECO:0000256" key="1">
    <source>
        <dbReference type="ARBA" id="ARBA00007689"/>
    </source>
</evidence>
<protein>
    <recommendedName>
        <fullName evidence="2">YCII-related domain-containing protein</fullName>
    </recommendedName>
</protein>
<gene>
    <name evidence="3" type="ORF">CDH04_07700</name>
    <name evidence="4" type="ORF">FZC43_07705</name>
</gene>
<name>A0A2Z4Y1L1_9GAMM</name>